<evidence type="ECO:0000313" key="5">
    <source>
        <dbReference type="Ensembl" id="ENSCPRP00005001039.1"/>
    </source>
</evidence>
<feature type="domain" description="Ig-like" evidence="4">
    <location>
        <begin position="871"/>
        <end position="964"/>
    </location>
</feature>
<feature type="chain" id="PRO_5029910077" evidence="3">
    <location>
        <begin position="21"/>
        <end position="966"/>
    </location>
</feature>
<protein>
    <submittedName>
        <fullName evidence="5">Natural killer cell cytotoxicity receptor 3 ligand 1</fullName>
    </submittedName>
</protein>
<gene>
    <name evidence="5" type="primary">NCR3LG1</name>
</gene>
<dbReference type="Pfam" id="PF07686">
    <property type="entry name" value="V-set"/>
    <property type="match status" value="1"/>
</dbReference>
<evidence type="ECO:0000313" key="6">
    <source>
        <dbReference type="Proteomes" id="UP000594220"/>
    </source>
</evidence>
<keyword evidence="2" id="KW-0812">Transmembrane</keyword>
<sequence>MAQPRGSGWLLALLAALSTALPPAGTITVSMKTKPVIASLNDNTSIACQIHGYDTPVLDISTMGVTWSRKTSNTDEEETLLQFLAGKSTSYRLGTSISMGELIRGNASLFLPKVQFKEAGTYKCKVTVTPSAAEDTGVLEVVAQPAVSLFPEEVTIESDKEKTLSCEVKNFYPSSLNIRWVKVSKNHQDGGVTGEDICTGTSVENENGTFNVISKLRLQPSLQDSGNVYRCIVSHKSLRNNLLLNATLTVIAPKSDVATLAGTCVGTILVCIFIIAVVPFIYKKYFKKIPPNITAFTGNVEMKHLEDSVLYCQISGFRPKRIMLDFFLKRYQQEKEKIYSWTSIQQDTKQSSERTALLQKFRDFQFQFNLQSHDNGTSEVSCTIYVCPNVHKHDQAELSLEISHEALQRGPTIKTTLLKVRAEPDLDPVLCSTDELKLHEPLTLTCRIHSFFPETIELQWYKDEQALEESVTSERTKRSDGFFWCTTILTFVPKAEDVGKRFTCKAKHRHSHLYKESSWQLENLVLNPQVSEIECDPTIPEVGNSVTLSCNITNYYPAECQVHWIRNFEEIGNAAFKMEDIQQNTAPNLHHKASRITIMPQPEDHAVTYYIDVTHFSRTIRKAYPLMLKGFPKVTGPVFHPNDVKYGEPVSITCEVMDFYPKDIQVQWLKEEDEIRSGSFMEDLKQDSKGCFHTSCKLDLTPTALDYGKKIVFRVKHETLTRSITKYRFLKLPARSPTVSEIRATPAQPNIDETIYLEACISDFAPKDIKVTWYKDWMKLQEDSALNPQIARNGLCFYVSKLRFSPKASDNKTSLRCEVTHLATHCYIEKYFELKLRGFSTSTGDLSTLTTNQNHKGSLTNPRSSSLERAPTLKIQCLANNPKAGENVTLQCFIYGISTDNTYVSWYKGRYPIEGGIENTDYEDKPGFTSSVNFKTKGDEKECKIRCEVVTEEDETFEETYTLKLG</sequence>
<dbReference type="KEGG" id="cpoo:109321462"/>
<dbReference type="InterPro" id="IPR007110">
    <property type="entry name" value="Ig-like_dom"/>
</dbReference>
<feature type="domain" description="Ig-like" evidence="4">
    <location>
        <begin position="291"/>
        <end position="403"/>
    </location>
</feature>
<dbReference type="InterPro" id="IPR003006">
    <property type="entry name" value="Ig/MHC_CS"/>
</dbReference>
<keyword evidence="2" id="KW-1133">Transmembrane helix</keyword>
<dbReference type="OrthoDB" id="9983389at2759"/>
<evidence type="ECO:0000259" key="4">
    <source>
        <dbReference type="PROSITE" id="PS50835"/>
    </source>
</evidence>
<feature type="domain" description="Ig-like" evidence="4">
    <location>
        <begin position="424"/>
        <end position="522"/>
    </location>
</feature>
<organism evidence="5 6">
    <name type="scientific">Crocodylus porosus</name>
    <name type="common">Saltwater crocodile</name>
    <name type="synonym">Estuarine crocodile</name>
    <dbReference type="NCBI Taxonomy" id="8502"/>
    <lineage>
        <taxon>Eukaryota</taxon>
        <taxon>Metazoa</taxon>
        <taxon>Chordata</taxon>
        <taxon>Craniata</taxon>
        <taxon>Vertebrata</taxon>
        <taxon>Euteleostomi</taxon>
        <taxon>Archelosauria</taxon>
        <taxon>Archosauria</taxon>
        <taxon>Crocodylia</taxon>
        <taxon>Longirostres</taxon>
        <taxon>Crocodylidae</taxon>
        <taxon>Crocodylus</taxon>
    </lineage>
</organism>
<feature type="domain" description="Ig-like" evidence="4">
    <location>
        <begin position="632"/>
        <end position="671"/>
    </location>
</feature>
<dbReference type="CTD" id="374383"/>
<keyword evidence="6" id="KW-1185">Reference proteome</keyword>
<keyword evidence="3" id="KW-0732">Signal</keyword>
<dbReference type="SMART" id="SM00407">
    <property type="entry name" value="IGc1"/>
    <property type="match status" value="4"/>
</dbReference>
<feature type="signal peptide" evidence="3">
    <location>
        <begin position="1"/>
        <end position="20"/>
    </location>
</feature>
<dbReference type="InterPro" id="IPR003597">
    <property type="entry name" value="Ig_C1-set"/>
</dbReference>
<evidence type="ECO:0000256" key="2">
    <source>
        <dbReference type="SAM" id="Phobius"/>
    </source>
</evidence>
<keyword evidence="1" id="KW-0393">Immunoglobulin domain</keyword>
<evidence type="ECO:0000256" key="1">
    <source>
        <dbReference type="ARBA" id="ARBA00023319"/>
    </source>
</evidence>
<dbReference type="PROSITE" id="PS00290">
    <property type="entry name" value="IG_MHC"/>
    <property type="match status" value="1"/>
</dbReference>
<dbReference type="GeneTree" id="ENSGT00940000163348"/>
<dbReference type="GeneID" id="109321462"/>
<feature type="domain" description="Ig-like" evidence="4">
    <location>
        <begin position="23"/>
        <end position="140"/>
    </location>
</feature>
<feature type="transmembrane region" description="Helical" evidence="2">
    <location>
        <begin position="257"/>
        <end position="282"/>
    </location>
</feature>
<reference evidence="5" key="1">
    <citation type="submission" date="2025-08" db="UniProtKB">
        <authorList>
            <consortium name="Ensembl"/>
        </authorList>
    </citation>
    <scope>IDENTIFICATION</scope>
</reference>
<keyword evidence="2" id="KW-0472">Membrane</keyword>
<dbReference type="PROSITE" id="PS50835">
    <property type="entry name" value="IG_LIKE"/>
    <property type="match status" value="8"/>
</dbReference>
<dbReference type="CDD" id="cd00098">
    <property type="entry name" value="IgC1"/>
    <property type="match status" value="3"/>
</dbReference>
<proteinExistence type="predicted"/>
<dbReference type="InterPro" id="IPR036179">
    <property type="entry name" value="Ig-like_dom_sf"/>
</dbReference>
<dbReference type="Gene3D" id="2.60.40.10">
    <property type="entry name" value="Immunoglobulins"/>
    <property type="match status" value="8"/>
</dbReference>
<accession>A0A7M4DWW5</accession>
<dbReference type="SUPFAM" id="SSF48726">
    <property type="entry name" value="Immunoglobulin"/>
    <property type="match status" value="7"/>
</dbReference>
<dbReference type="Pfam" id="PF07654">
    <property type="entry name" value="C1-set"/>
    <property type="match status" value="5"/>
</dbReference>
<dbReference type="InterPro" id="IPR050380">
    <property type="entry name" value="Immune_Resp_Modulators"/>
</dbReference>
<evidence type="ECO:0000256" key="3">
    <source>
        <dbReference type="SAM" id="SignalP"/>
    </source>
</evidence>
<name>A0A7M4DWW5_CROPO</name>
<dbReference type="InterPro" id="IPR013106">
    <property type="entry name" value="Ig_V-set"/>
</dbReference>
<dbReference type="Ensembl" id="ENSCPRT00005001219.1">
    <property type="protein sequence ID" value="ENSCPRP00005001039.1"/>
    <property type="gene ID" value="ENSCPRG00005000808.1"/>
</dbReference>
<feature type="domain" description="Ig-like" evidence="4">
    <location>
        <begin position="145"/>
        <end position="249"/>
    </location>
</feature>
<dbReference type="SMART" id="SM00409">
    <property type="entry name" value="IG"/>
    <property type="match status" value="3"/>
</dbReference>
<dbReference type="AlphaFoldDB" id="A0A7M4DWW5"/>
<feature type="domain" description="Ig-like" evidence="4">
    <location>
        <begin position="737"/>
        <end position="821"/>
    </location>
</feature>
<dbReference type="RefSeq" id="XP_019407690.1">
    <property type="nucleotide sequence ID" value="XM_019552145.1"/>
</dbReference>
<dbReference type="OMA" id="HEVHCST"/>
<dbReference type="Proteomes" id="UP000594220">
    <property type="component" value="Unplaced"/>
</dbReference>
<feature type="domain" description="Ig-like" evidence="4">
    <location>
        <begin position="528"/>
        <end position="567"/>
    </location>
</feature>
<reference evidence="5" key="2">
    <citation type="submission" date="2025-09" db="UniProtKB">
        <authorList>
            <consortium name="Ensembl"/>
        </authorList>
    </citation>
    <scope>IDENTIFICATION</scope>
</reference>
<dbReference type="PANTHER" id="PTHR23411">
    <property type="entry name" value="TAPASIN"/>
    <property type="match status" value="1"/>
</dbReference>
<dbReference type="InterPro" id="IPR003599">
    <property type="entry name" value="Ig_sub"/>
</dbReference>
<dbReference type="InterPro" id="IPR013783">
    <property type="entry name" value="Ig-like_fold"/>
</dbReference>